<evidence type="ECO:0000256" key="1">
    <source>
        <dbReference type="ARBA" id="ARBA00006987"/>
    </source>
</evidence>
<reference evidence="3 4" key="1">
    <citation type="submission" date="2019-03" db="EMBL/GenBank/DDBJ databases">
        <title>Genomic Encyclopedia of Type Strains, Phase IV (KMG-IV): sequencing the most valuable type-strain genomes for metagenomic binning, comparative biology and taxonomic classification.</title>
        <authorList>
            <person name="Goeker M."/>
        </authorList>
    </citation>
    <scope>NUCLEOTIDE SEQUENCE [LARGE SCALE GENOMIC DNA]</scope>
    <source>
        <strain evidence="3 4">DSM 100048</strain>
    </source>
</reference>
<evidence type="ECO:0000313" key="3">
    <source>
        <dbReference type="EMBL" id="TCV00563.1"/>
    </source>
</evidence>
<dbReference type="Proteomes" id="UP000294692">
    <property type="component" value="Unassembled WGS sequence"/>
</dbReference>
<dbReference type="InterPro" id="IPR042100">
    <property type="entry name" value="Bug_dom1"/>
</dbReference>
<keyword evidence="3" id="KW-0675">Receptor</keyword>
<dbReference type="Gene3D" id="3.40.190.10">
    <property type="entry name" value="Periplasmic binding protein-like II"/>
    <property type="match status" value="1"/>
</dbReference>
<keyword evidence="2" id="KW-0732">Signal</keyword>
<evidence type="ECO:0000256" key="2">
    <source>
        <dbReference type="SAM" id="SignalP"/>
    </source>
</evidence>
<dbReference type="SUPFAM" id="SSF53850">
    <property type="entry name" value="Periplasmic binding protein-like II"/>
    <property type="match status" value="1"/>
</dbReference>
<comment type="similarity">
    <text evidence="1">Belongs to the UPF0065 (bug) family.</text>
</comment>
<dbReference type="Pfam" id="PF03401">
    <property type="entry name" value="TctC"/>
    <property type="match status" value="1"/>
</dbReference>
<dbReference type="RefSeq" id="WP_132475182.1">
    <property type="nucleotide sequence ID" value="NZ_JBHRVM010000001.1"/>
</dbReference>
<dbReference type="OrthoDB" id="8678477at2"/>
<feature type="chain" id="PRO_5020338455" evidence="2">
    <location>
        <begin position="27"/>
        <end position="325"/>
    </location>
</feature>
<feature type="signal peptide" evidence="2">
    <location>
        <begin position="1"/>
        <end position="26"/>
    </location>
</feature>
<comment type="caution">
    <text evidence="3">The sequence shown here is derived from an EMBL/GenBank/DDBJ whole genome shotgun (WGS) entry which is preliminary data.</text>
</comment>
<dbReference type="PANTHER" id="PTHR42928:SF5">
    <property type="entry name" value="BLR1237 PROTEIN"/>
    <property type="match status" value="1"/>
</dbReference>
<gene>
    <name evidence="3" type="ORF">EV686_103144</name>
</gene>
<name>A0A4R3V9X8_9BURK</name>
<dbReference type="EMBL" id="SMBX01000003">
    <property type="protein sequence ID" value="TCV00563.1"/>
    <property type="molecule type" value="Genomic_DNA"/>
</dbReference>
<organism evidence="3 4">
    <name type="scientific">Paracandidimonas soli</name>
    <dbReference type="NCBI Taxonomy" id="1917182"/>
    <lineage>
        <taxon>Bacteria</taxon>
        <taxon>Pseudomonadati</taxon>
        <taxon>Pseudomonadota</taxon>
        <taxon>Betaproteobacteria</taxon>
        <taxon>Burkholderiales</taxon>
        <taxon>Alcaligenaceae</taxon>
        <taxon>Paracandidimonas</taxon>
    </lineage>
</organism>
<dbReference type="PANTHER" id="PTHR42928">
    <property type="entry name" value="TRICARBOXYLATE-BINDING PROTEIN"/>
    <property type="match status" value="1"/>
</dbReference>
<dbReference type="PIRSF" id="PIRSF017082">
    <property type="entry name" value="YflP"/>
    <property type="match status" value="1"/>
</dbReference>
<proteinExistence type="inferred from homology"/>
<keyword evidence="4" id="KW-1185">Reference proteome</keyword>
<sequence length="325" mass="34408">MNFSRRMCLSALCLAAAFPVAGVAQAGDFPQRPITIVVPTAPGGGNDAMARILAQRMGEELKQTIVVENKPGANGAIASMHVARAKPDGYTLLFGYIATHAISPAMQKLNYDPVKDFAPIGDVASSPTLLVVNNDLPVKSVDELIAYAKNPANQVNYASAGNGTAPHAAGALFNMATGAKMMAIPYKGSNPAMMDTISGTTQVMFPSLFSAAPHIRSGNVKGLAVAGERRTDVFKDLPTLKELGVDVSVDQWYAIFAPAGTPPEIVQVLNKALNTSLNDPEVTEKFTAQGAFVQTSTPEGLGQRVEQDLEKWKSVVKHMGLDVEQ</sequence>
<dbReference type="InterPro" id="IPR005064">
    <property type="entry name" value="BUG"/>
</dbReference>
<dbReference type="Gene3D" id="3.40.190.150">
    <property type="entry name" value="Bordetella uptake gene, domain 1"/>
    <property type="match status" value="1"/>
</dbReference>
<evidence type="ECO:0000313" key="4">
    <source>
        <dbReference type="Proteomes" id="UP000294692"/>
    </source>
</evidence>
<dbReference type="CDD" id="cd07012">
    <property type="entry name" value="PBP2_Bug_TTT"/>
    <property type="match status" value="1"/>
</dbReference>
<dbReference type="AlphaFoldDB" id="A0A4R3V9X8"/>
<protein>
    <submittedName>
        <fullName evidence="3">Tripartite-type tricarboxylate transporter receptor subunit TctC</fullName>
    </submittedName>
</protein>
<accession>A0A4R3V9X8</accession>